<dbReference type="RefSeq" id="WP_301813359.1">
    <property type="nucleotide sequence ID" value="NZ_JAUJZH010000021.1"/>
</dbReference>
<dbReference type="EMBL" id="JAUKVY010000021">
    <property type="protein sequence ID" value="MDO1535594.1"/>
    <property type="molecule type" value="Genomic_DNA"/>
</dbReference>
<dbReference type="InterPro" id="IPR010982">
    <property type="entry name" value="Lambda_DNA-bd_dom_sf"/>
</dbReference>
<proteinExistence type="predicted"/>
<protein>
    <submittedName>
        <fullName evidence="3">Helix-turn-helix domain-containing protein</fullName>
    </submittedName>
</protein>
<organism evidence="3 4">
    <name type="scientific">Variovorax ginsengisoli</name>
    <dbReference type="NCBI Taxonomy" id="363844"/>
    <lineage>
        <taxon>Bacteria</taxon>
        <taxon>Pseudomonadati</taxon>
        <taxon>Pseudomonadota</taxon>
        <taxon>Betaproteobacteria</taxon>
        <taxon>Burkholderiales</taxon>
        <taxon>Comamonadaceae</taxon>
        <taxon>Variovorax</taxon>
    </lineage>
</organism>
<accession>A0ABT8SBD2</accession>
<dbReference type="Pfam" id="PF13560">
    <property type="entry name" value="HTH_31"/>
    <property type="match status" value="1"/>
</dbReference>
<dbReference type="SMART" id="SM00530">
    <property type="entry name" value="HTH_XRE"/>
    <property type="match status" value="1"/>
</dbReference>
<dbReference type="Proteomes" id="UP001169027">
    <property type="component" value="Unassembled WGS sequence"/>
</dbReference>
<gene>
    <name evidence="3" type="ORF">Q2T77_25230</name>
</gene>
<dbReference type="InterPro" id="IPR001387">
    <property type="entry name" value="Cro/C1-type_HTH"/>
</dbReference>
<evidence type="ECO:0000313" key="3">
    <source>
        <dbReference type="EMBL" id="MDO1535594.1"/>
    </source>
</evidence>
<reference evidence="3" key="1">
    <citation type="submission" date="2023-06" db="EMBL/GenBank/DDBJ databases">
        <authorList>
            <person name="Jiang Y."/>
            <person name="Liu Q."/>
        </authorList>
    </citation>
    <scope>NUCLEOTIDE SEQUENCE</scope>
    <source>
        <strain evidence="3">CGMCC 1.12090</strain>
    </source>
</reference>
<comment type="caution">
    <text evidence="3">The sequence shown here is derived from an EMBL/GenBank/DDBJ whole genome shotgun (WGS) entry which is preliminary data.</text>
</comment>
<dbReference type="SUPFAM" id="SSF47413">
    <property type="entry name" value="lambda repressor-like DNA-binding domains"/>
    <property type="match status" value="1"/>
</dbReference>
<evidence type="ECO:0000259" key="2">
    <source>
        <dbReference type="PROSITE" id="PS50943"/>
    </source>
</evidence>
<feature type="region of interest" description="Disordered" evidence="1">
    <location>
        <begin position="1"/>
        <end position="35"/>
    </location>
</feature>
<evidence type="ECO:0000256" key="1">
    <source>
        <dbReference type="SAM" id="MobiDB-lite"/>
    </source>
</evidence>
<dbReference type="PROSITE" id="PS50943">
    <property type="entry name" value="HTH_CROC1"/>
    <property type="match status" value="1"/>
</dbReference>
<name>A0ABT8SBD2_9BURK</name>
<dbReference type="Gene3D" id="1.10.260.40">
    <property type="entry name" value="lambda repressor-like DNA-binding domains"/>
    <property type="match status" value="1"/>
</dbReference>
<feature type="domain" description="HTH cro/C1-type" evidence="2">
    <location>
        <begin position="25"/>
        <end position="57"/>
    </location>
</feature>
<evidence type="ECO:0000313" key="4">
    <source>
        <dbReference type="Proteomes" id="UP001169027"/>
    </source>
</evidence>
<dbReference type="CDD" id="cd00093">
    <property type="entry name" value="HTH_XRE"/>
    <property type="match status" value="1"/>
</dbReference>
<keyword evidence="4" id="KW-1185">Reference proteome</keyword>
<sequence>MASTTNPGTTPGAVADRVSQLGQRIRSARTRRKLRREDLAQRAGVSRSTLEAIERGELTTGIGAYVRALWAMGLDQELDLIADPGLDRDGLALELSAVTKRVRVQSKVDNDF</sequence>